<dbReference type="RefSeq" id="WP_122905531.1">
    <property type="nucleotide sequence ID" value="NZ_RHHS01000036.1"/>
</dbReference>
<accession>A0A3M8AX67</accession>
<sequence>MRNYKGNRSSEGSTQRKQITLSDDQITAKALHDKIEKLRMQLHELVSKRGLNDKSVIKLSQELDVYILQYHRKRQTVTTMKSDEKPRMIDGN</sequence>
<dbReference type="InterPro" id="IPR037208">
    <property type="entry name" value="Spo0E-like_sf"/>
</dbReference>
<dbReference type="OrthoDB" id="2472990at2"/>
<proteinExistence type="predicted"/>
<dbReference type="GO" id="GO:0043937">
    <property type="term" value="P:regulation of sporulation"/>
    <property type="evidence" value="ECO:0007669"/>
    <property type="project" value="InterPro"/>
</dbReference>
<dbReference type="Proteomes" id="UP000268829">
    <property type="component" value="Unassembled WGS sequence"/>
</dbReference>
<reference evidence="2 3" key="1">
    <citation type="submission" date="2018-10" db="EMBL/GenBank/DDBJ databases">
        <title>Phylogenomics of Brevibacillus.</title>
        <authorList>
            <person name="Dunlap C."/>
        </authorList>
    </citation>
    <scope>NUCLEOTIDE SEQUENCE [LARGE SCALE GENOMIC DNA]</scope>
    <source>
        <strain evidence="2 3">DSM 100115</strain>
    </source>
</reference>
<dbReference type="InterPro" id="IPR036638">
    <property type="entry name" value="HLH_DNA-bd_sf"/>
</dbReference>
<gene>
    <name evidence="2" type="ORF">EDM57_15115</name>
</gene>
<keyword evidence="3" id="KW-1185">Reference proteome</keyword>
<feature type="region of interest" description="Disordered" evidence="1">
    <location>
        <begin position="1"/>
        <end position="21"/>
    </location>
</feature>
<organism evidence="2 3">
    <name type="scientific">Brevibacillus gelatini</name>
    <dbReference type="NCBI Taxonomy" id="1655277"/>
    <lineage>
        <taxon>Bacteria</taxon>
        <taxon>Bacillati</taxon>
        <taxon>Bacillota</taxon>
        <taxon>Bacilli</taxon>
        <taxon>Bacillales</taxon>
        <taxon>Paenibacillaceae</taxon>
        <taxon>Brevibacillus</taxon>
    </lineage>
</organism>
<dbReference type="AlphaFoldDB" id="A0A3M8AX67"/>
<dbReference type="Pfam" id="PF09388">
    <property type="entry name" value="SpoOE-like"/>
    <property type="match status" value="1"/>
</dbReference>
<evidence type="ECO:0000313" key="2">
    <source>
        <dbReference type="EMBL" id="RNB55267.1"/>
    </source>
</evidence>
<dbReference type="InterPro" id="IPR018540">
    <property type="entry name" value="Spo0E-like"/>
</dbReference>
<dbReference type="Gene3D" id="4.10.280.10">
    <property type="entry name" value="Helix-loop-helix DNA-binding domain"/>
    <property type="match status" value="1"/>
</dbReference>
<dbReference type="EMBL" id="RHHS01000036">
    <property type="protein sequence ID" value="RNB55267.1"/>
    <property type="molecule type" value="Genomic_DNA"/>
</dbReference>
<protein>
    <submittedName>
        <fullName evidence="2">Aspartyl-phosphate phosphatase Spo0E family protein</fullName>
    </submittedName>
</protein>
<dbReference type="SUPFAM" id="SSF140500">
    <property type="entry name" value="BAS1536-like"/>
    <property type="match status" value="1"/>
</dbReference>
<comment type="caution">
    <text evidence="2">The sequence shown here is derived from an EMBL/GenBank/DDBJ whole genome shotgun (WGS) entry which is preliminary data.</text>
</comment>
<name>A0A3M8AX67_9BACL</name>
<evidence type="ECO:0000313" key="3">
    <source>
        <dbReference type="Proteomes" id="UP000268829"/>
    </source>
</evidence>
<dbReference type="GO" id="GO:0046983">
    <property type="term" value="F:protein dimerization activity"/>
    <property type="evidence" value="ECO:0007669"/>
    <property type="project" value="InterPro"/>
</dbReference>
<evidence type="ECO:0000256" key="1">
    <source>
        <dbReference type="SAM" id="MobiDB-lite"/>
    </source>
</evidence>